<dbReference type="RefSeq" id="WP_115591407.1">
    <property type="nucleotide sequence ID" value="NZ_QRHA01000001.1"/>
</dbReference>
<feature type="domain" description="Beta-xylosidase C-terminal Concanavalin A-like" evidence="4">
    <location>
        <begin position="384"/>
        <end position="586"/>
    </location>
</feature>
<dbReference type="EMBL" id="QRHA01000001">
    <property type="protein sequence ID" value="RDV29117.1"/>
    <property type="molecule type" value="Genomic_DNA"/>
</dbReference>
<evidence type="ECO:0000256" key="1">
    <source>
        <dbReference type="ARBA" id="ARBA00009865"/>
    </source>
</evidence>
<sequence>MKLLTLNNTAKIISIALLTATAGCNSHSSNDEPELKIALTPAKTGSFGDQGDGTYINPILNADYPDSDIEQVGDTYYMITSKQHMSPGMPILESKDMVNWTNVGHAFPKLSWAPEYNWDRMNGYSFGVWAGDIAYHEGKWYVYQVDYQHGLMVTTADDIRGPWSEPIMMLPKADVLDDPAVFWDEETGKAYVLVNTGTKQKGPDNTIEGNENRIYEMSWDGTKILDEGKLVYTGMGAEAAKIYKIDGTWYIFMAQWTMGDYSTKPGVKNPKNDRKQLVLRSKESIYGPYEVRTVLEKGSEFNDRSASQGGLMQAPDGSWWYMHQLIQNDDIPFQGRPQCLEPVTWVDGWPIIGIDEDNDGIGEPVKRHKKPIDGYPISAPASDDDFSSETLGFQWEWNHNPRDSHWSLTERPGWLRLKASKVLPNKAGHGPNINQWTNNDGSDGDFWRASNTLSQRIMGITTGTAVAKFDLSGMQPHQLAGFVRYGGVFNLLGVEVNEQGEKHLFYMNGMSEKTVGPKITGNNLYVRTSNARDQATYEYSFDGKSFKAFGPTFTIAFGKWTGDRLGFFSWNEREDAGYIDVDWFTYDYDGPKAASAPMDVAE</sequence>
<evidence type="ECO:0000256" key="3">
    <source>
        <dbReference type="ARBA" id="ARBA00023295"/>
    </source>
</evidence>
<dbReference type="Gene3D" id="2.115.10.20">
    <property type="entry name" value="Glycosyl hydrolase domain, family 43"/>
    <property type="match status" value="1"/>
</dbReference>
<organism evidence="5 6">
    <name type="scientific">Alteromonas aestuariivivens</name>
    <dbReference type="NCBI Taxonomy" id="1938339"/>
    <lineage>
        <taxon>Bacteria</taxon>
        <taxon>Pseudomonadati</taxon>
        <taxon>Pseudomonadota</taxon>
        <taxon>Gammaproteobacteria</taxon>
        <taxon>Alteromonadales</taxon>
        <taxon>Alteromonadaceae</taxon>
        <taxon>Alteromonas/Salinimonas group</taxon>
        <taxon>Alteromonas</taxon>
    </lineage>
</organism>
<dbReference type="GO" id="GO:0005975">
    <property type="term" value="P:carbohydrate metabolic process"/>
    <property type="evidence" value="ECO:0007669"/>
    <property type="project" value="InterPro"/>
</dbReference>
<dbReference type="PANTHER" id="PTHR42812:SF12">
    <property type="entry name" value="BETA-XYLOSIDASE-RELATED"/>
    <property type="match status" value="1"/>
</dbReference>
<dbReference type="InterPro" id="IPR041542">
    <property type="entry name" value="GH43_C2"/>
</dbReference>
<gene>
    <name evidence="5" type="ORF">DXV75_01250</name>
</gene>
<dbReference type="Pfam" id="PF04616">
    <property type="entry name" value="Glyco_hydro_43"/>
    <property type="match status" value="1"/>
</dbReference>
<evidence type="ECO:0000313" key="6">
    <source>
        <dbReference type="Proteomes" id="UP000256561"/>
    </source>
</evidence>
<dbReference type="CDD" id="cd09001">
    <property type="entry name" value="GH43_FsAxh1-like"/>
    <property type="match status" value="1"/>
</dbReference>
<dbReference type="PROSITE" id="PS51257">
    <property type="entry name" value="PROKAR_LIPOPROTEIN"/>
    <property type="match status" value="1"/>
</dbReference>
<dbReference type="SUPFAM" id="SSF75005">
    <property type="entry name" value="Arabinanase/levansucrase/invertase"/>
    <property type="match status" value="1"/>
</dbReference>
<dbReference type="Gene3D" id="2.60.120.200">
    <property type="match status" value="1"/>
</dbReference>
<evidence type="ECO:0000313" key="5">
    <source>
        <dbReference type="EMBL" id="RDV29117.1"/>
    </source>
</evidence>
<name>A0A3D8ME56_9ALTE</name>
<dbReference type="InterPro" id="IPR023296">
    <property type="entry name" value="Glyco_hydro_beta-prop_sf"/>
</dbReference>
<proteinExistence type="inferred from homology"/>
<protein>
    <recommendedName>
        <fullName evidence="4">Beta-xylosidase C-terminal Concanavalin A-like domain-containing protein</fullName>
    </recommendedName>
</protein>
<comment type="similarity">
    <text evidence="1">Belongs to the glycosyl hydrolase 43 family.</text>
</comment>
<dbReference type="Pfam" id="PF17851">
    <property type="entry name" value="GH43_C2"/>
    <property type="match status" value="1"/>
</dbReference>
<dbReference type="InterPro" id="IPR013320">
    <property type="entry name" value="ConA-like_dom_sf"/>
</dbReference>
<comment type="caution">
    <text evidence="5">The sequence shown here is derived from an EMBL/GenBank/DDBJ whole genome shotgun (WGS) entry which is preliminary data.</text>
</comment>
<dbReference type="GO" id="GO:0004553">
    <property type="term" value="F:hydrolase activity, hydrolyzing O-glycosyl compounds"/>
    <property type="evidence" value="ECO:0007669"/>
    <property type="project" value="InterPro"/>
</dbReference>
<dbReference type="OrthoDB" id="9801455at2"/>
<keyword evidence="3" id="KW-0326">Glycosidase</keyword>
<keyword evidence="6" id="KW-1185">Reference proteome</keyword>
<dbReference type="AlphaFoldDB" id="A0A3D8ME56"/>
<dbReference type="PANTHER" id="PTHR42812">
    <property type="entry name" value="BETA-XYLOSIDASE"/>
    <property type="match status" value="1"/>
</dbReference>
<dbReference type="InterPro" id="IPR006710">
    <property type="entry name" value="Glyco_hydro_43"/>
</dbReference>
<evidence type="ECO:0000259" key="4">
    <source>
        <dbReference type="Pfam" id="PF17851"/>
    </source>
</evidence>
<reference evidence="6" key="1">
    <citation type="submission" date="2018-08" db="EMBL/GenBank/DDBJ databases">
        <authorList>
            <person name="Zhang J."/>
            <person name="Du Z.-J."/>
        </authorList>
    </citation>
    <scope>NUCLEOTIDE SEQUENCE [LARGE SCALE GENOMIC DNA]</scope>
    <source>
        <strain evidence="6">KCTC 52655</strain>
    </source>
</reference>
<dbReference type="InterPro" id="IPR051795">
    <property type="entry name" value="Glycosyl_Hydrlase_43"/>
</dbReference>
<dbReference type="SUPFAM" id="SSF49899">
    <property type="entry name" value="Concanavalin A-like lectins/glucanases"/>
    <property type="match status" value="1"/>
</dbReference>
<keyword evidence="2" id="KW-0378">Hydrolase</keyword>
<dbReference type="Proteomes" id="UP000256561">
    <property type="component" value="Unassembled WGS sequence"/>
</dbReference>
<evidence type="ECO:0000256" key="2">
    <source>
        <dbReference type="ARBA" id="ARBA00022801"/>
    </source>
</evidence>
<accession>A0A3D8ME56</accession>